<reference evidence="3 4" key="1">
    <citation type="submission" date="2020-08" db="EMBL/GenBank/DDBJ databases">
        <title>A Genomic Blueprint of the Chicken Gut Microbiome.</title>
        <authorList>
            <person name="Gilroy R."/>
            <person name="Ravi A."/>
            <person name="Getino M."/>
            <person name="Pursley I."/>
            <person name="Horton D.L."/>
            <person name="Alikhan N.-F."/>
            <person name="Baker D."/>
            <person name="Gharbi K."/>
            <person name="Hall N."/>
            <person name="Watson M."/>
            <person name="Adriaenssens E.M."/>
            <person name="Foster-Nyarko E."/>
            <person name="Jarju S."/>
            <person name="Secka A."/>
            <person name="Antonio M."/>
            <person name="Oren A."/>
            <person name="Chaudhuri R."/>
            <person name="La Ragione R.M."/>
            <person name="Hildebrand F."/>
            <person name="Pallen M.J."/>
        </authorList>
    </citation>
    <scope>NUCLEOTIDE SEQUENCE [LARGE SCALE GENOMIC DNA]</scope>
    <source>
        <strain evidence="3 4">Sa2CVA6</strain>
    </source>
</reference>
<feature type="region of interest" description="Disordered" evidence="1">
    <location>
        <begin position="76"/>
        <end position="96"/>
    </location>
</feature>
<sequence length="227" mass="26243">MNSKQQWLPVELETLKDLYPNHTAKFVANVLGREVGSIYRKAFELGVEKSDEFWKSDQSGQVQRGQQDPRMQATQFKKGHTSWNKGTKGITGLHPSSRATQFKKGRAPQESRNYLPIGSLRLSKDGWLERKVTDDHPVPARRWVAEHRLVWEREHGPIPDGHIVIFKDKRRTAVPEEITVDRLECITKAENLRRNRARDPELLKLIQLKGAITRQLNRITKEAKQNV</sequence>
<proteinExistence type="predicted"/>
<dbReference type="RefSeq" id="WP_191724523.1">
    <property type="nucleotide sequence ID" value="NZ_JACSQK010000009.1"/>
</dbReference>
<evidence type="ECO:0000256" key="1">
    <source>
        <dbReference type="SAM" id="MobiDB-lite"/>
    </source>
</evidence>
<dbReference type="Pfam" id="PF13392">
    <property type="entry name" value="HNH_3"/>
    <property type="match status" value="1"/>
</dbReference>
<organism evidence="3 4">
    <name type="scientific">Comamonas avium</name>
    <dbReference type="NCBI Taxonomy" id="2762231"/>
    <lineage>
        <taxon>Bacteria</taxon>
        <taxon>Pseudomonadati</taxon>
        <taxon>Pseudomonadota</taxon>
        <taxon>Betaproteobacteria</taxon>
        <taxon>Burkholderiales</taxon>
        <taxon>Comamonadaceae</taxon>
        <taxon>Comamonas</taxon>
    </lineage>
</organism>
<comment type="caution">
    <text evidence="3">The sequence shown here is derived from an EMBL/GenBank/DDBJ whole genome shotgun (WGS) entry which is preliminary data.</text>
</comment>
<feature type="domain" description="HNH nuclease" evidence="2">
    <location>
        <begin position="147"/>
        <end position="193"/>
    </location>
</feature>
<dbReference type="InterPro" id="IPR003615">
    <property type="entry name" value="HNH_nuc"/>
</dbReference>
<evidence type="ECO:0000259" key="2">
    <source>
        <dbReference type="Pfam" id="PF13392"/>
    </source>
</evidence>
<keyword evidence="4" id="KW-1185">Reference proteome</keyword>
<name>A0ABR8SF38_9BURK</name>
<accession>A0ABR8SF38</accession>
<evidence type="ECO:0000313" key="4">
    <source>
        <dbReference type="Proteomes" id="UP000634919"/>
    </source>
</evidence>
<dbReference type="Proteomes" id="UP000634919">
    <property type="component" value="Unassembled WGS sequence"/>
</dbReference>
<dbReference type="InterPro" id="IPR044925">
    <property type="entry name" value="His-Me_finger_sf"/>
</dbReference>
<keyword evidence="3" id="KW-0378">Hydrolase</keyword>
<keyword evidence="3" id="KW-0540">Nuclease</keyword>
<dbReference type="EMBL" id="JACSQK010000009">
    <property type="protein sequence ID" value="MBD7962109.1"/>
    <property type="molecule type" value="Genomic_DNA"/>
</dbReference>
<dbReference type="SUPFAM" id="SSF54060">
    <property type="entry name" value="His-Me finger endonucleases"/>
    <property type="match status" value="1"/>
</dbReference>
<keyword evidence="3" id="KW-0255">Endonuclease</keyword>
<evidence type="ECO:0000313" key="3">
    <source>
        <dbReference type="EMBL" id="MBD7962109.1"/>
    </source>
</evidence>
<gene>
    <name evidence="3" type="ORF">H9646_16690</name>
</gene>
<protein>
    <submittedName>
        <fullName evidence="3">HNH endonuclease</fullName>
    </submittedName>
</protein>
<dbReference type="GO" id="GO:0004519">
    <property type="term" value="F:endonuclease activity"/>
    <property type="evidence" value="ECO:0007669"/>
    <property type="project" value="UniProtKB-KW"/>
</dbReference>